<dbReference type="GO" id="GO:0005743">
    <property type="term" value="C:mitochondrial inner membrane"/>
    <property type="evidence" value="ECO:0007669"/>
    <property type="project" value="InterPro"/>
</dbReference>
<keyword evidence="3" id="KW-1185">Reference proteome</keyword>
<dbReference type="RefSeq" id="XP_024503578.1">
    <property type="nucleotide sequence ID" value="XM_024649731.1"/>
</dbReference>
<name>A0A090L3S8_STRRB</name>
<gene>
    <name evidence="2 4 5" type="ORF">SRAE_1000263100</name>
</gene>
<dbReference type="eggNOG" id="KOG4516">
    <property type="taxonomic scope" value="Eukaryota"/>
</dbReference>
<keyword evidence="1" id="KW-0812">Transmembrane</keyword>
<sequence length="139" mass="16492">MAEVTKVDEAEIDRRESYVRENNRPRVPIDPFTHTYPFKAAYAAIGLAAYGAYQHNRFFRKPWNHQLIPRLFIFAAIGFCGYGLGAIREHHYKTRDAILEHYQQLHSDEFLNVNDRYGRPYADIILPWYPRRAQYRSVD</sequence>
<reference evidence="2 3" key="1">
    <citation type="submission" date="2014-09" db="EMBL/GenBank/DDBJ databases">
        <authorList>
            <person name="Martin A.A."/>
        </authorList>
    </citation>
    <scope>NUCLEOTIDE SEQUENCE</scope>
    <source>
        <strain evidence="3">ED321</strain>
        <strain evidence="2">ED321 Heterogonic</strain>
    </source>
</reference>
<evidence type="ECO:0000313" key="3">
    <source>
        <dbReference type="Proteomes" id="UP000035682"/>
    </source>
</evidence>
<feature type="transmembrane region" description="Helical" evidence="1">
    <location>
        <begin position="67"/>
        <end position="87"/>
    </location>
</feature>
<keyword evidence="2" id="KW-0830">Ubiquinone</keyword>
<evidence type="ECO:0000256" key="1">
    <source>
        <dbReference type="SAM" id="Phobius"/>
    </source>
</evidence>
<dbReference type="OrthoDB" id="6329847at2759"/>
<evidence type="ECO:0000313" key="5">
    <source>
        <dbReference type="WormBase" id="SRAE_1000263100"/>
    </source>
</evidence>
<keyword evidence="1" id="KW-0472">Membrane</keyword>
<dbReference type="EMBL" id="LN609528">
    <property type="protein sequence ID" value="CEF64377.1"/>
    <property type="molecule type" value="Genomic_DNA"/>
</dbReference>
<evidence type="ECO:0000313" key="2">
    <source>
        <dbReference type="EMBL" id="CEF64377.1"/>
    </source>
</evidence>
<reference evidence="4" key="2">
    <citation type="submission" date="2020-12" db="UniProtKB">
        <authorList>
            <consortium name="WormBaseParasite"/>
        </authorList>
    </citation>
    <scope>IDENTIFICATION</scope>
</reference>
<accession>A0A090L3S8</accession>
<dbReference type="OMA" id="YLQNRWN"/>
<organism evidence="2">
    <name type="scientific">Strongyloides ratti</name>
    <name type="common">Parasitic roundworm</name>
    <dbReference type="NCBI Taxonomy" id="34506"/>
    <lineage>
        <taxon>Eukaryota</taxon>
        <taxon>Metazoa</taxon>
        <taxon>Ecdysozoa</taxon>
        <taxon>Nematoda</taxon>
        <taxon>Chromadorea</taxon>
        <taxon>Rhabditida</taxon>
        <taxon>Tylenchina</taxon>
        <taxon>Panagrolaimomorpha</taxon>
        <taxon>Strongyloidoidea</taxon>
        <taxon>Strongyloididae</taxon>
        <taxon>Strongyloides</taxon>
    </lineage>
</organism>
<dbReference type="WBParaSite" id="SRAE_1000263100.1">
    <property type="protein sequence ID" value="SRAE_1000263100.1"/>
    <property type="gene ID" value="WBGene00259247"/>
</dbReference>
<dbReference type="Proteomes" id="UP000035682">
    <property type="component" value="Unplaced"/>
</dbReference>
<proteinExistence type="predicted"/>
<dbReference type="STRING" id="34506.A0A090L3S8"/>
<dbReference type="Pfam" id="PF06374">
    <property type="entry name" value="NDUF_C2"/>
    <property type="match status" value="1"/>
</dbReference>
<dbReference type="WormBase" id="SRAE_1000263100">
    <property type="protein sequence ID" value="SRP01132"/>
    <property type="gene ID" value="WBGene00259247"/>
</dbReference>
<dbReference type="InterPro" id="IPR009423">
    <property type="entry name" value="NDUC2"/>
</dbReference>
<evidence type="ECO:0000313" key="4">
    <source>
        <dbReference type="WBParaSite" id="SRAE_1000263100.1"/>
    </source>
</evidence>
<keyword evidence="1" id="KW-1133">Transmembrane helix</keyword>
<dbReference type="AlphaFoldDB" id="A0A090L3S8"/>
<dbReference type="CTD" id="36376742"/>
<protein>
    <submittedName>
        <fullName evidence="2 4">NADH:ubiquinone oxidoreductase, subunit b14.5b family-containing protein</fullName>
    </submittedName>
</protein>
<dbReference type="GeneID" id="36376742"/>
<dbReference type="GO" id="GO:0006120">
    <property type="term" value="P:mitochondrial electron transport, NADH to ubiquinone"/>
    <property type="evidence" value="ECO:0007669"/>
    <property type="project" value="InterPro"/>
</dbReference>